<gene>
    <name evidence="5" type="ORF">GCM10009410_38830</name>
</gene>
<feature type="repeat" description="ANK" evidence="3">
    <location>
        <begin position="173"/>
        <end position="205"/>
    </location>
</feature>
<dbReference type="PANTHER" id="PTHR24201">
    <property type="entry name" value="ANK_REP_REGION DOMAIN-CONTAINING PROTEIN"/>
    <property type="match status" value="1"/>
</dbReference>
<evidence type="ECO:0000256" key="3">
    <source>
        <dbReference type="PROSITE-ProRule" id="PRU00023"/>
    </source>
</evidence>
<keyword evidence="1" id="KW-0677">Repeat</keyword>
<dbReference type="Proteomes" id="UP000654004">
    <property type="component" value="Unassembled WGS sequence"/>
</dbReference>
<evidence type="ECO:0000313" key="6">
    <source>
        <dbReference type="Proteomes" id="UP000654004"/>
    </source>
</evidence>
<dbReference type="Gene3D" id="1.25.40.20">
    <property type="entry name" value="Ankyrin repeat-containing domain"/>
    <property type="match status" value="1"/>
</dbReference>
<dbReference type="InterPro" id="IPR002110">
    <property type="entry name" value="Ankyrin_rpt"/>
</dbReference>
<keyword evidence="6" id="KW-1185">Reference proteome</keyword>
<protein>
    <recommendedName>
        <fullName evidence="7">Ankyrin repeat domain-containing protein</fullName>
    </recommendedName>
</protein>
<proteinExistence type="predicted"/>
<sequence>MIKSLNKIMLLLSMIFLASCSLSAQKPNLLLNLEELNFSTTDRKLATAAGSGNIKSINVAIKQGANVNSIGTNGLPILFWPLRQQNFVGFESLLQKGGNPNYSWETGLSIVELTSGLKEKEFLKTVLKNNGNPNHINPVSKKSPLIVATINDLQENISLLLDAGANIDYQDSTGESALFYAINLGQYDTAIFLLKEGADPKLKDIWGNTAGHSLNVRLDTPDIGQNGYESFVSLKEIFGHYLGVMCLFKSVRCLL</sequence>
<dbReference type="PROSITE" id="PS50088">
    <property type="entry name" value="ANK_REPEAT"/>
    <property type="match status" value="2"/>
</dbReference>
<dbReference type="InterPro" id="IPR036770">
    <property type="entry name" value="Ankyrin_rpt-contain_sf"/>
</dbReference>
<dbReference type="PANTHER" id="PTHR24201:SF2">
    <property type="entry name" value="ANKYRIN REPEAT DOMAIN-CONTAINING PROTEIN 42"/>
    <property type="match status" value="1"/>
</dbReference>
<name>A0ABQ2QXP5_9GAMM</name>
<evidence type="ECO:0000256" key="2">
    <source>
        <dbReference type="ARBA" id="ARBA00023043"/>
    </source>
</evidence>
<dbReference type="InterPro" id="IPR050776">
    <property type="entry name" value="Ank_Repeat/CDKN_Inhibitor"/>
</dbReference>
<organism evidence="5 6">
    <name type="scientific">Shewanella ulleungensis</name>
    <dbReference type="NCBI Taxonomy" id="2282699"/>
    <lineage>
        <taxon>Bacteria</taxon>
        <taxon>Pseudomonadati</taxon>
        <taxon>Pseudomonadota</taxon>
        <taxon>Gammaproteobacteria</taxon>
        <taxon>Alteromonadales</taxon>
        <taxon>Shewanellaceae</taxon>
        <taxon>Shewanella</taxon>
    </lineage>
</organism>
<dbReference type="SMART" id="SM00248">
    <property type="entry name" value="ANK"/>
    <property type="match status" value="4"/>
</dbReference>
<dbReference type="PROSITE" id="PS50297">
    <property type="entry name" value="ANK_REP_REGION"/>
    <property type="match status" value="1"/>
</dbReference>
<feature type="signal peptide" evidence="4">
    <location>
        <begin position="1"/>
        <end position="24"/>
    </location>
</feature>
<evidence type="ECO:0000256" key="1">
    <source>
        <dbReference type="ARBA" id="ARBA00022737"/>
    </source>
</evidence>
<keyword evidence="4" id="KW-0732">Signal</keyword>
<comment type="caution">
    <text evidence="5">The sequence shown here is derived from an EMBL/GenBank/DDBJ whole genome shotgun (WGS) entry which is preliminary data.</text>
</comment>
<dbReference type="Pfam" id="PF12796">
    <property type="entry name" value="Ank_2"/>
    <property type="match status" value="1"/>
</dbReference>
<reference evidence="6" key="1">
    <citation type="journal article" date="2019" name="Int. J. Syst. Evol. Microbiol.">
        <title>The Global Catalogue of Microorganisms (GCM) 10K type strain sequencing project: providing services to taxonomists for standard genome sequencing and annotation.</title>
        <authorList>
            <consortium name="The Broad Institute Genomics Platform"/>
            <consortium name="The Broad Institute Genome Sequencing Center for Infectious Disease"/>
            <person name="Wu L."/>
            <person name="Ma J."/>
        </authorList>
    </citation>
    <scope>NUCLEOTIDE SEQUENCE [LARGE SCALE GENOMIC DNA]</scope>
    <source>
        <strain evidence="6">JCM 32305</strain>
    </source>
</reference>
<dbReference type="PROSITE" id="PS51257">
    <property type="entry name" value="PROKAR_LIPOPROTEIN"/>
    <property type="match status" value="1"/>
</dbReference>
<evidence type="ECO:0000313" key="5">
    <source>
        <dbReference type="EMBL" id="GGQ01497.1"/>
    </source>
</evidence>
<feature type="repeat" description="ANK" evidence="3">
    <location>
        <begin position="140"/>
        <end position="172"/>
    </location>
</feature>
<accession>A0ABQ2QXP5</accession>
<dbReference type="SUPFAM" id="SSF48403">
    <property type="entry name" value="Ankyrin repeat"/>
    <property type="match status" value="1"/>
</dbReference>
<keyword evidence="2 3" id="KW-0040">ANK repeat</keyword>
<evidence type="ECO:0000256" key="4">
    <source>
        <dbReference type="SAM" id="SignalP"/>
    </source>
</evidence>
<feature type="chain" id="PRO_5046729488" description="Ankyrin repeat domain-containing protein" evidence="4">
    <location>
        <begin position="25"/>
        <end position="255"/>
    </location>
</feature>
<evidence type="ECO:0008006" key="7">
    <source>
        <dbReference type="Google" id="ProtNLM"/>
    </source>
</evidence>
<dbReference type="EMBL" id="BMQW01000018">
    <property type="protein sequence ID" value="GGQ01497.1"/>
    <property type="molecule type" value="Genomic_DNA"/>
</dbReference>